<dbReference type="InParanoid" id="A0A2J7QJ30"/>
<reference evidence="5 6" key="1">
    <citation type="submission" date="2017-12" db="EMBL/GenBank/DDBJ databases">
        <title>Hemimetabolous genomes reveal molecular basis of termite eusociality.</title>
        <authorList>
            <person name="Harrison M.C."/>
            <person name="Jongepier E."/>
            <person name="Robertson H.M."/>
            <person name="Arning N."/>
            <person name="Bitard-Feildel T."/>
            <person name="Chao H."/>
            <person name="Childers C.P."/>
            <person name="Dinh H."/>
            <person name="Doddapaneni H."/>
            <person name="Dugan S."/>
            <person name="Gowin J."/>
            <person name="Greiner C."/>
            <person name="Han Y."/>
            <person name="Hu H."/>
            <person name="Hughes D.S.T."/>
            <person name="Huylmans A.-K."/>
            <person name="Kemena C."/>
            <person name="Kremer L.P.M."/>
            <person name="Lee S.L."/>
            <person name="Lopez-Ezquerra A."/>
            <person name="Mallet L."/>
            <person name="Monroy-Kuhn J.M."/>
            <person name="Moser A."/>
            <person name="Murali S.C."/>
            <person name="Muzny D.M."/>
            <person name="Otani S."/>
            <person name="Piulachs M.-D."/>
            <person name="Poelchau M."/>
            <person name="Qu J."/>
            <person name="Schaub F."/>
            <person name="Wada-Katsumata A."/>
            <person name="Worley K.C."/>
            <person name="Xie Q."/>
            <person name="Ylla G."/>
            <person name="Poulsen M."/>
            <person name="Gibbs R.A."/>
            <person name="Schal C."/>
            <person name="Richards S."/>
            <person name="Belles X."/>
            <person name="Korb J."/>
            <person name="Bornberg-Bauer E."/>
        </authorList>
    </citation>
    <scope>NUCLEOTIDE SEQUENCE [LARGE SCALE GENOMIC DNA]</scope>
    <source>
        <tissue evidence="5">Whole body</tissue>
    </source>
</reference>
<dbReference type="InterPro" id="IPR038389">
    <property type="entry name" value="PSMG2_sf"/>
</dbReference>
<evidence type="ECO:0000256" key="4">
    <source>
        <dbReference type="PIRNR" id="PIRNR010044"/>
    </source>
</evidence>
<dbReference type="SUPFAM" id="SSF159659">
    <property type="entry name" value="Cgl1923-like"/>
    <property type="match status" value="1"/>
</dbReference>
<dbReference type="EMBL" id="NEVH01013560">
    <property type="protein sequence ID" value="PNF28597.1"/>
    <property type="molecule type" value="Genomic_DNA"/>
</dbReference>
<keyword evidence="6" id="KW-1185">Reference proteome</keyword>
<sequence length="278" mass="30815">MNGMNVFVRGLQIDTRYSLQDIDMIHIQENVNLKGCTLIFPSVSVGNAAQLAVDLLITKIKPQKVGLIWHPAIMPLVGGDPYSLNETALTTSAEVFYSGQWKLVIFQIRSPIMQEASQDFVDRITEWIKENYIDKIVILSGIFDYTRNDSEIAGPSVKFVASRTFREKCDVLQRLGDQTATSGYQTCSVVICDGSQDPKKISMYGGGISWKFFNACNVGGIPAVVLMKYCSEGDNIPDAILLCTHLNTLLNFAPSDCNWESPPSWTGMFGNPPQHGLY</sequence>
<keyword evidence="5" id="KW-0647">Proteasome</keyword>
<evidence type="ECO:0000256" key="2">
    <source>
        <dbReference type="ARBA" id="ARBA00023186"/>
    </source>
</evidence>
<protein>
    <recommendedName>
        <fullName evidence="1 4">Proteasome assembly chaperone 2</fullName>
    </recommendedName>
</protein>
<dbReference type="Pfam" id="PF09754">
    <property type="entry name" value="PAC2"/>
    <property type="match status" value="1"/>
</dbReference>
<dbReference type="Proteomes" id="UP000235965">
    <property type="component" value="Unassembled WGS sequence"/>
</dbReference>
<evidence type="ECO:0000256" key="3">
    <source>
        <dbReference type="ARBA" id="ARBA00025745"/>
    </source>
</evidence>
<proteinExistence type="inferred from homology"/>
<organism evidence="5 6">
    <name type="scientific">Cryptotermes secundus</name>
    <dbReference type="NCBI Taxonomy" id="105785"/>
    <lineage>
        <taxon>Eukaryota</taxon>
        <taxon>Metazoa</taxon>
        <taxon>Ecdysozoa</taxon>
        <taxon>Arthropoda</taxon>
        <taxon>Hexapoda</taxon>
        <taxon>Insecta</taxon>
        <taxon>Pterygota</taxon>
        <taxon>Neoptera</taxon>
        <taxon>Polyneoptera</taxon>
        <taxon>Dictyoptera</taxon>
        <taxon>Blattodea</taxon>
        <taxon>Blattoidea</taxon>
        <taxon>Termitoidae</taxon>
        <taxon>Kalotermitidae</taxon>
        <taxon>Cryptotermitinae</taxon>
        <taxon>Cryptotermes</taxon>
    </lineage>
</organism>
<comment type="subunit">
    <text evidence="4">Forms a heterodimer with PSMG1.</text>
</comment>
<dbReference type="GO" id="GO:0000502">
    <property type="term" value="C:proteasome complex"/>
    <property type="evidence" value="ECO:0007669"/>
    <property type="project" value="UniProtKB-KW"/>
</dbReference>
<evidence type="ECO:0000313" key="6">
    <source>
        <dbReference type="Proteomes" id="UP000235965"/>
    </source>
</evidence>
<dbReference type="GO" id="GO:0005829">
    <property type="term" value="C:cytosol"/>
    <property type="evidence" value="ECO:0007669"/>
    <property type="project" value="TreeGrafter"/>
</dbReference>
<dbReference type="InterPro" id="IPR016562">
    <property type="entry name" value="Proteasome_assmbl_chp_2_euk"/>
</dbReference>
<dbReference type="STRING" id="105785.A0A2J7QJ30"/>
<dbReference type="AlphaFoldDB" id="A0A2J7QJ30"/>
<gene>
    <name evidence="5" type="primary">psmg2_2</name>
    <name evidence="5" type="ORF">B7P43_G09396</name>
</gene>
<dbReference type="InterPro" id="IPR019151">
    <property type="entry name" value="Proteasome_assmbl_chaperone_2"/>
</dbReference>
<dbReference type="PANTHER" id="PTHR12970">
    <property type="entry name" value="PROTEASOME ASSEMBLY CHAPERONE 2"/>
    <property type="match status" value="1"/>
</dbReference>
<dbReference type="PANTHER" id="PTHR12970:SF1">
    <property type="entry name" value="PROTEASOME ASSEMBLY CHAPERONE 2"/>
    <property type="match status" value="1"/>
</dbReference>
<keyword evidence="2 4" id="KW-0143">Chaperone</keyword>
<accession>A0A2J7QJ30</accession>
<dbReference type="GO" id="GO:0043248">
    <property type="term" value="P:proteasome assembly"/>
    <property type="evidence" value="ECO:0007669"/>
    <property type="project" value="TreeGrafter"/>
</dbReference>
<comment type="similarity">
    <text evidence="3 4">Belongs to the PSMG2 family.</text>
</comment>
<dbReference type="FunCoup" id="A0A2J7QJ30">
    <property type="interactions" value="1556"/>
</dbReference>
<dbReference type="Gene3D" id="3.40.50.10900">
    <property type="entry name" value="PAC-like subunit"/>
    <property type="match status" value="2"/>
</dbReference>
<comment type="function">
    <text evidence="4">Chaperone protein which promotes assembly of the 20S proteasome as part of a heterodimer with PSMG1.</text>
</comment>
<evidence type="ECO:0000313" key="5">
    <source>
        <dbReference type="EMBL" id="PNF28597.1"/>
    </source>
</evidence>
<comment type="caution">
    <text evidence="5">The sequence shown here is derived from an EMBL/GenBank/DDBJ whole genome shotgun (WGS) entry which is preliminary data.</text>
</comment>
<dbReference type="GO" id="GO:0005634">
    <property type="term" value="C:nucleus"/>
    <property type="evidence" value="ECO:0007669"/>
    <property type="project" value="TreeGrafter"/>
</dbReference>
<dbReference type="PIRSF" id="PIRSF010044">
    <property type="entry name" value="UCP010044"/>
    <property type="match status" value="1"/>
</dbReference>
<name>A0A2J7QJ30_9NEOP</name>
<dbReference type="OrthoDB" id="8180896at2759"/>
<evidence type="ECO:0000256" key="1">
    <source>
        <dbReference type="ARBA" id="ARBA00019186"/>
    </source>
</evidence>